<feature type="compositionally biased region" description="Low complexity" evidence="10">
    <location>
        <begin position="607"/>
        <end position="629"/>
    </location>
</feature>
<protein>
    <recommendedName>
        <fullName evidence="4">Nuclear protein MDM1</fullName>
    </recommendedName>
</protein>
<name>A0A026W8C3_OOCBI</name>
<feature type="region of interest" description="Disordered" evidence="10">
    <location>
        <begin position="335"/>
        <end position="501"/>
    </location>
</feature>
<dbReference type="PANTHER" id="PTHR32078">
    <property type="entry name" value="NUCLEAR PROTEIN MDM1"/>
    <property type="match status" value="1"/>
</dbReference>
<feature type="compositionally biased region" description="Basic and acidic residues" evidence="10">
    <location>
        <begin position="769"/>
        <end position="781"/>
    </location>
</feature>
<dbReference type="STRING" id="2015173.A0A026W8C3"/>
<keyword evidence="6" id="KW-0493">Microtubule</keyword>
<dbReference type="GO" id="GO:0005634">
    <property type="term" value="C:nucleus"/>
    <property type="evidence" value="ECO:0007669"/>
    <property type="project" value="UniProtKB-SubCell"/>
</dbReference>
<evidence type="ECO:0000256" key="2">
    <source>
        <dbReference type="ARBA" id="ARBA00004123"/>
    </source>
</evidence>
<evidence type="ECO:0000256" key="9">
    <source>
        <dbReference type="ARBA" id="ARBA00045771"/>
    </source>
</evidence>
<keyword evidence="8" id="KW-0539">Nucleus</keyword>
<feature type="compositionally biased region" description="Low complexity" evidence="10">
    <location>
        <begin position="785"/>
        <end position="798"/>
    </location>
</feature>
<evidence type="ECO:0000256" key="6">
    <source>
        <dbReference type="ARBA" id="ARBA00022701"/>
    </source>
</evidence>
<dbReference type="GO" id="GO:0005814">
    <property type="term" value="C:centriole"/>
    <property type="evidence" value="ECO:0007669"/>
    <property type="project" value="UniProtKB-SubCell"/>
</dbReference>
<feature type="compositionally biased region" description="Low complexity" evidence="10">
    <location>
        <begin position="901"/>
        <end position="921"/>
    </location>
</feature>
<dbReference type="OMA" id="MDAWKSC"/>
<dbReference type="GO" id="GO:0008017">
    <property type="term" value="F:microtubule binding"/>
    <property type="evidence" value="ECO:0007669"/>
    <property type="project" value="InterPro"/>
</dbReference>
<evidence type="ECO:0000256" key="4">
    <source>
        <dbReference type="ARBA" id="ARBA00013508"/>
    </source>
</evidence>
<feature type="compositionally biased region" description="Polar residues" evidence="10">
    <location>
        <begin position="372"/>
        <end position="391"/>
    </location>
</feature>
<feature type="compositionally biased region" description="Pro residues" evidence="10">
    <location>
        <begin position="477"/>
        <end position="491"/>
    </location>
</feature>
<feature type="compositionally biased region" description="Basic and acidic residues" evidence="10">
    <location>
        <begin position="411"/>
        <end position="436"/>
    </location>
</feature>
<keyword evidence="7" id="KW-0206">Cytoskeleton</keyword>
<feature type="compositionally biased region" description="Gly residues" evidence="10">
    <location>
        <begin position="933"/>
        <end position="945"/>
    </location>
</feature>
<dbReference type="AlphaFoldDB" id="A0A026W8C3"/>
<sequence length="995" mass="106843">MVVRRAPQPPSRPTLEPPLPRRKKCPALAYRTHEFITAADGGGIDVIDSNVVADKEVTVTSALPPSQLSKAISRISTEYRLQFAWPRKQQLMNGETQAPIPAAGGPTGTAGPPRKSLSMGALKQGMAPTGLAPVHKKRPGDFNHKRDGVQASELEPLVGGIGTDTIDGAVPEGDERDEDLSDLKITFRSKKYDKTVRISDRAGKGPGKSQVKPFPTAEMIELRRLADEYKHRDWGCGLAEDEASLWKQVSSNHALNALSLARPSVTKEEKEKENTRKVMPIASMVTAMPPAGRPSSVQARPIYGILQDDTKTDNDRAIARARKDFLIRHHLDRTTGVGDGALLPSPTREKLEPVIPRRREDVKEHRDEIQPRTKSSPKNSPRTGRSQSLGPTVTDRRSPKRQPARAPSISKDAKEKEKETKDKDKDQRERSGERERHPRPRVAAGVSAAAGPGQRVRWSIREPATPVSSATGLSTPSIPPLPPPPSGPKPAPPRRRPPQAVHRKCTFTAFLATTVPPHRPLHHAKPTTTITTTTTTTVTSVNNTSASTVSVKRSPIKHSIHASAHHPPTTSGAAAAARPERGVKDLSQRCRGANDEAQTKLARGHPAAAAAAAGDDPSSKSSSDTRSVSNRAATTAVQAMYESIVGFVIECKLMRGDVGGGFGDARRRSSTSMIKRFARVPVTAEPQLNGDVTGGDSSVASTPPSQTTQGPPASTAQPSPWLDDEPVVKSPPEPTRVKSPEQMIMRSPEPVNWTVPLDTGKTFTVTQNVREEPLTRPHSEAKTWAPSSVPSAPQSAPPELAAQHKSQHSQHSGYKSPESESVSLGSFSGINGHKDLDSERDSPLPASAQDPPTMPEKVIDIVEETKERQSPEPSTKPATNLKRLEDPTFQVEKKESGVPMTTATTTTTVTSSASPQQQQQSYRILEAESSPQSGGGSASGGGNGSGSTISGYHVLEAPAIVPGSAQRSTASDVLEKARNRFDKFWGKGNNGNTEN</sequence>
<evidence type="ECO:0000256" key="7">
    <source>
        <dbReference type="ARBA" id="ARBA00023212"/>
    </source>
</evidence>
<evidence type="ECO:0000256" key="1">
    <source>
        <dbReference type="ARBA" id="ARBA00004114"/>
    </source>
</evidence>
<organism evidence="11 12">
    <name type="scientific">Ooceraea biroi</name>
    <name type="common">Clonal raider ant</name>
    <name type="synonym">Cerapachys biroi</name>
    <dbReference type="NCBI Taxonomy" id="2015173"/>
    <lineage>
        <taxon>Eukaryota</taxon>
        <taxon>Metazoa</taxon>
        <taxon>Ecdysozoa</taxon>
        <taxon>Arthropoda</taxon>
        <taxon>Hexapoda</taxon>
        <taxon>Insecta</taxon>
        <taxon>Pterygota</taxon>
        <taxon>Neoptera</taxon>
        <taxon>Endopterygota</taxon>
        <taxon>Hymenoptera</taxon>
        <taxon>Apocrita</taxon>
        <taxon>Aculeata</taxon>
        <taxon>Formicoidea</taxon>
        <taxon>Formicidae</taxon>
        <taxon>Dorylinae</taxon>
        <taxon>Ooceraea</taxon>
    </lineage>
</organism>
<evidence type="ECO:0000313" key="11">
    <source>
        <dbReference type="EMBL" id="EZA51896.1"/>
    </source>
</evidence>
<proteinExistence type="inferred from homology"/>
<feature type="compositionally biased region" description="Low complexity" evidence="10">
    <location>
        <begin position="441"/>
        <end position="453"/>
    </location>
</feature>
<keyword evidence="5" id="KW-0963">Cytoplasm</keyword>
<feature type="region of interest" description="Disordered" evidence="10">
    <location>
        <begin position="160"/>
        <end position="179"/>
    </location>
</feature>
<comment type="similarity">
    <text evidence="3">Belongs to the MDM1 family.</text>
</comment>
<feature type="region of interest" description="Disordered" evidence="10">
    <location>
        <begin position="560"/>
        <end position="629"/>
    </location>
</feature>
<feature type="compositionally biased region" description="Basic and acidic residues" evidence="10">
    <location>
        <begin position="578"/>
        <end position="598"/>
    </location>
</feature>
<feature type="compositionally biased region" description="Basic and acidic residues" evidence="10">
    <location>
        <begin position="347"/>
        <end position="371"/>
    </location>
</feature>
<dbReference type="OrthoDB" id="9999940at2759"/>
<comment type="subcellular location">
    <subcellularLocation>
        <location evidence="1">Cytoplasm</location>
        <location evidence="1">Cytoskeleton</location>
        <location evidence="1">Microtubule organizing center</location>
        <location evidence="1">Centrosome</location>
        <location evidence="1">Centriole</location>
    </subcellularLocation>
    <subcellularLocation>
        <location evidence="2">Nucleus</location>
    </subcellularLocation>
</comment>
<reference evidence="11 12" key="1">
    <citation type="journal article" date="2014" name="Curr. Biol.">
        <title>The genome of the clonal raider ant Cerapachys biroi.</title>
        <authorList>
            <person name="Oxley P.R."/>
            <person name="Ji L."/>
            <person name="Fetter-Pruneda I."/>
            <person name="McKenzie S.K."/>
            <person name="Li C."/>
            <person name="Hu H."/>
            <person name="Zhang G."/>
            <person name="Kronauer D.J."/>
        </authorList>
    </citation>
    <scope>NUCLEOTIDE SEQUENCE [LARGE SCALE GENOMIC DNA]</scope>
</reference>
<accession>A0A026W8C3</accession>
<evidence type="ECO:0000256" key="5">
    <source>
        <dbReference type="ARBA" id="ARBA00022490"/>
    </source>
</evidence>
<keyword evidence="12" id="KW-1185">Reference proteome</keyword>
<feature type="compositionally biased region" description="Polar residues" evidence="10">
    <location>
        <begin position="809"/>
        <end position="829"/>
    </location>
</feature>
<feature type="compositionally biased region" description="Pro residues" evidence="10">
    <location>
        <begin position="7"/>
        <end position="18"/>
    </location>
</feature>
<dbReference type="GO" id="GO:0046600">
    <property type="term" value="P:negative regulation of centriole replication"/>
    <property type="evidence" value="ECO:0007669"/>
    <property type="project" value="InterPro"/>
</dbReference>
<feature type="compositionally biased region" description="Basic and acidic residues" evidence="10">
    <location>
        <begin position="857"/>
        <end position="870"/>
    </location>
</feature>
<feature type="compositionally biased region" description="Low complexity" evidence="10">
    <location>
        <begin position="700"/>
        <end position="715"/>
    </location>
</feature>
<dbReference type="EMBL" id="KK107364">
    <property type="protein sequence ID" value="EZA51896.1"/>
    <property type="molecule type" value="Genomic_DNA"/>
</dbReference>
<feature type="region of interest" description="Disordered" evidence="10">
    <location>
        <begin position="677"/>
        <end position="950"/>
    </location>
</feature>
<dbReference type="PANTHER" id="PTHR32078:SF1">
    <property type="entry name" value="NUCLEAR PROTEIN MDM1"/>
    <property type="match status" value="1"/>
</dbReference>
<evidence type="ECO:0000256" key="3">
    <source>
        <dbReference type="ARBA" id="ARBA00010494"/>
    </source>
</evidence>
<gene>
    <name evidence="11" type="ORF">X777_09211</name>
</gene>
<feature type="compositionally biased region" description="Basic residues" evidence="10">
    <location>
        <begin position="492"/>
        <end position="501"/>
    </location>
</feature>
<dbReference type="GO" id="GO:0005874">
    <property type="term" value="C:microtubule"/>
    <property type="evidence" value="ECO:0007669"/>
    <property type="project" value="UniProtKB-KW"/>
</dbReference>
<feature type="compositionally biased region" description="Basic and acidic residues" evidence="10">
    <location>
        <begin position="832"/>
        <end position="842"/>
    </location>
</feature>
<feature type="region of interest" description="Disordered" evidence="10">
    <location>
        <begin position="1"/>
        <end position="23"/>
    </location>
</feature>
<dbReference type="Proteomes" id="UP000053097">
    <property type="component" value="Unassembled WGS sequence"/>
</dbReference>
<evidence type="ECO:0000256" key="10">
    <source>
        <dbReference type="SAM" id="MobiDB-lite"/>
    </source>
</evidence>
<feature type="compositionally biased region" description="Basic and acidic residues" evidence="10">
    <location>
        <begin position="882"/>
        <end position="896"/>
    </location>
</feature>
<evidence type="ECO:0000256" key="8">
    <source>
        <dbReference type="ARBA" id="ARBA00023242"/>
    </source>
</evidence>
<evidence type="ECO:0000313" key="12">
    <source>
        <dbReference type="Proteomes" id="UP000053097"/>
    </source>
</evidence>
<comment type="function">
    <text evidence="9">Microtubule-binding protein that negatively regulates centriole duplication. Binds to and stabilizes microtubules.</text>
</comment>
<dbReference type="InterPro" id="IPR029136">
    <property type="entry name" value="MDM1"/>
</dbReference>